<dbReference type="Gene3D" id="3.40.30.10">
    <property type="entry name" value="Glutaredoxin"/>
    <property type="match status" value="1"/>
</dbReference>
<keyword evidence="3" id="KW-0413">Isomerase</keyword>
<dbReference type="GO" id="GO:0016853">
    <property type="term" value="F:isomerase activity"/>
    <property type="evidence" value="ECO:0007669"/>
    <property type="project" value="UniProtKB-KW"/>
</dbReference>
<sequence>MFNNTGSTCEGTPGQFHCTTGEQQNGHKPIEIYAFIDPLCPECWGLEPFMKKLLLEYGQYFTLRYLIVGRLDSSDRKVVKKIADQWEKIAGLTGMSCDGDVWYNFPPSSYKISVAIKAAELQGKPAGFRFLRRVREKLFLEKQNINADAVLLDCAKTAKLDIEEFEKDISSNGPIKSLQCDRRMACEMDVSSFPTLVFFNADIEKEGIKVTGRYPFDVYVQILSEMLGEKPVPKEPPELEAFLKKYHLVATKELAVVYNLSEQEVRREMKKLKLKQVVEAVPVKYGTFWRYNGE</sequence>
<dbReference type="InterPro" id="IPR036249">
    <property type="entry name" value="Thioredoxin-like_sf"/>
</dbReference>
<reference evidence="3 4" key="1">
    <citation type="submission" date="2019-03" db="EMBL/GenBank/DDBJ databases">
        <title>Genomic Encyclopedia of Type Strains, Phase IV (KMG-IV): sequencing the most valuable type-strain genomes for metagenomic binning, comparative biology and taxonomic classification.</title>
        <authorList>
            <person name="Goeker M."/>
        </authorList>
    </citation>
    <scope>NUCLEOTIDE SEQUENCE [LARGE SCALE GENOMIC DNA]</scope>
    <source>
        <strain evidence="3 4">DSM 19377</strain>
    </source>
</reference>
<comment type="subunit">
    <text evidence="2">Interacts with Spx.</text>
</comment>
<protein>
    <recommendedName>
        <fullName evidence="2">ClpXP adapter protein SpxH</fullName>
    </recommendedName>
</protein>
<keyword evidence="4" id="KW-1185">Reference proteome</keyword>
<dbReference type="PANTHER" id="PTHR13887:SF47">
    <property type="entry name" value="CLPXP ADAPTER PROTEIN SPXH"/>
    <property type="match status" value="1"/>
</dbReference>
<accession>A0A4V2SN43</accession>
<dbReference type="Proteomes" id="UP000295416">
    <property type="component" value="Unassembled WGS sequence"/>
</dbReference>
<name>A0A4V2SN43_9BACL</name>
<comment type="caution">
    <text evidence="3">The sequence shown here is derived from an EMBL/GenBank/DDBJ whole genome shotgun (WGS) entry which is preliminary data.</text>
</comment>
<dbReference type="SUPFAM" id="SSF52833">
    <property type="entry name" value="Thioredoxin-like"/>
    <property type="match status" value="1"/>
</dbReference>
<comment type="subcellular location">
    <subcellularLocation>
        <location evidence="2">Cytoplasm</location>
    </subcellularLocation>
</comment>
<gene>
    <name evidence="2" type="primary">spxH</name>
    <name evidence="3" type="ORF">EV207_10827</name>
</gene>
<keyword evidence="1 2" id="KW-0963">Cytoplasm</keyword>
<evidence type="ECO:0000313" key="4">
    <source>
        <dbReference type="Proteomes" id="UP000295416"/>
    </source>
</evidence>
<dbReference type="HAMAP" id="MF_02245">
    <property type="entry name" value="Adapter_SpxH"/>
    <property type="match status" value="1"/>
</dbReference>
<evidence type="ECO:0000313" key="3">
    <source>
        <dbReference type="EMBL" id="TCP29736.1"/>
    </source>
</evidence>
<dbReference type="CDD" id="cd03025">
    <property type="entry name" value="DsbA_FrnE_like"/>
    <property type="match status" value="1"/>
</dbReference>
<evidence type="ECO:0000256" key="2">
    <source>
        <dbReference type="HAMAP-Rule" id="MF_02245"/>
    </source>
</evidence>
<dbReference type="PANTHER" id="PTHR13887">
    <property type="entry name" value="GLUTATHIONE S-TRANSFERASE KAPPA"/>
    <property type="match status" value="1"/>
</dbReference>
<dbReference type="Pfam" id="PF13743">
    <property type="entry name" value="Thioredoxin_5"/>
    <property type="match status" value="1"/>
</dbReference>
<dbReference type="EMBL" id="SLXK01000008">
    <property type="protein sequence ID" value="TCP29736.1"/>
    <property type="molecule type" value="Genomic_DNA"/>
</dbReference>
<proteinExistence type="inferred from homology"/>
<organism evidence="3 4">
    <name type="scientific">Scopulibacillus darangshiensis</name>
    <dbReference type="NCBI Taxonomy" id="442528"/>
    <lineage>
        <taxon>Bacteria</taxon>
        <taxon>Bacillati</taxon>
        <taxon>Bacillota</taxon>
        <taxon>Bacilli</taxon>
        <taxon>Bacillales</taxon>
        <taxon>Sporolactobacillaceae</taxon>
        <taxon>Scopulibacillus</taxon>
    </lineage>
</organism>
<evidence type="ECO:0000256" key="1">
    <source>
        <dbReference type="ARBA" id="ARBA00022490"/>
    </source>
</evidence>
<dbReference type="OrthoDB" id="9813770at2"/>
<comment type="similarity">
    <text evidence="2">Belongs to the SpxH family.</text>
</comment>
<dbReference type="GO" id="GO:0005737">
    <property type="term" value="C:cytoplasm"/>
    <property type="evidence" value="ECO:0007669"/>
    <property type="project" value="UniProtKB-SubCell"/>
</dbReference>
<dbReference type="InterPro" id="IPR046404">
    <property type="entry name" value="Adapter_SpxH"/>
</dbReference>
<comment type="function">
    <text evidence="2">Adapter protein required for efficient degradation of Spx by ClpXP under non-stress conditions. Interaction with Spx stabilizes Spx and exposes the C-terminus of Spx for recognition and proteolysis by ClpXP.</text>
</comment>
<dbReference type="AlphaFoldDB" id="A0A4V2SN43"/>